<proteinExistence type="predicted"/>
<sequence length="37" mass="4132">MQHPSGCRIPFMAARTCCCLNGPVIFKPVRVRRSSVL</sequence>
<dbReference type="STRING" id="983920.Y88_0183"/>
<reference evidence="1 2" key="1">
    <citation type="journal article" date="2012" name="J. Bacteriol.">
        <title>Draft Genome Sequence of Novosphingobium nitrogenifigens Y88T.</title>
        <authorList>
            <person name="Strabala T.J."/>
            <person name="Macdonald L."/>
            <person name="Liu V."/>
            <person name="Smit A.M."/>
        </authorList>
    </citation>
    <scope>NUCLEOTIDE SEQUENCE [LARGE SCALE GENOMIC DNA]</scope>
    <source>
        <strain evidence="1 2">DSM 19370</strain>
    </source>
</reference>
<keyword evidence="2" id="KW-1185">Reference proteome</keyword>
<dbReference type="Proteomes" id="UP000004728">
    <property type="component" value="Unassembled WGS sequence"/>
</dbReference>
<dbReference type="HOGENOM" id="CLU_3346624_0_0_5"/>
<accession>F1ZAT2</accession>
<dbReference type="EMBL" id="AEWJ01000044">
    <property type="protein sequence ID" value="EGD58131.1"/>
    <property type="molecule type" value="Genomic_DNA"/>
</dbReference>
<comment type="caution">
    <text evidence="1">The sequence shown here is derived from an EMBL/GenBank/DDBJ whole genome shotgun (WGS) entry which is preliminary data.</text>
</comment>
<evidence type="ECO:0000313" key="1">
    <source>
        <dbReference type="EMBL" id="EGD58131.1"/>
    </source>
</evidence>
<gene>
    <name evidence="1" type="ORF">Y88_0183</name>
</gene>
<evidence type="ECO:0000313" key="2">
    <source>
        <dbReference type="Proteomes" id="UP000004728"/>
    </source>
</evidence>
<protein>
    <submittedName>
        <fullName evidence="1">Uncharacterized protein</fullName>
    </submittedName>
</protein>
<dbReference type="AlphaFoldDB" id="F1ZAT2"/>
<name>F1ZAT2_9SPHN</name>
<dbReference type="InParanoid" id="F1ZAT2"/>
<organism evidence="1 2">
    <name type="scientific">Novosphingobium nitrogenifigens DSM 19370</name>
    <dbReference type="NCBI Taxonomy" id="983920"/>
    <lineage>
        <taxon>Bacteria</taxon>
        <taxon>Pseudomonadati</taxon>
        <taxon>Pseudomonadota</taxon>
        <taxon>Alphaproteobacteria</taxon>
        <taxon>Sphingomonadales</taxon>
        <taxon>Sphingomonadaceae</taxon>
        <taxon>Novosphingobium</taxon>
    </lineage>
</organism>